<feature type="transmembrane region" description="Helical" evidence="7">
    <location>
        <begin position="142"/>
        <end position="166"/>
    </location>
</feature>
<dbReference type="GO" id="GO:0005886">
    <property type="term" value="C:plasma membrane"/>
    <property type="evidence" value="ECO:0007669"/>
    <property type="project" value="UniProtKB-SubCell"/>
</dbReference>
<evidence type="ECO:0000256" key="5">
    <source>
        <dbReference type="ARBA" id="ARBA00022989"/>
    </source>
</evidence>
<dbReference type="Proteomes" id="UP000054683">
    <property type="component" value="Unassembled WGS sequence"/>
</dbReference>
<sequence>MRADIDYEMAHGTGRVTLPLRKPWGLYIANAKSRRAGNPFATLQLQKFDPTRGMSVRAVRLPFSTASVRFDQDAAIWVLLQQIVVRGFVAVKFLAIGRILGPAAIGSVSVALLAVAIAEALSDTGLAQAVVQGRETPTRSELGAVWTTLASRGALIALLIVCAAPLMDQQFHLGGSLLLLQLAALLPLIRGVASPAYYIVTRERGFMRIAGVEMSSAFLDCAIGLAFALGGAGAYSVLLGMVAGETLKTVLTWTTMSPRPPLRLSWKGIGHYVNFSRWIWAGSVVNLLLNQFDKVIVAKLLGPAQLGAYQMSSKLAQMLLADAAIAMSQYLFPTFSAHHRKDADFAARLFRRYLALIAAGLVVLVIFLRFAAEPLFQIVLGTAWLPAVPLFRIFVVNMAIGAVIAVLVSYLRAVGLPKVATHASIIQAVVLLATVPVATHLWGVTGIAWAMTVGLGAAAGWMLFRIAREA</sequence>
<gene>
    <name evidence="8" type="ORF">AWB69_07660</name>
</gene>
<comment type="similarity">
    <text evidence="2">Belongs to the polysaccharide synthase family.</text>
</comment>
<feature type="transmembrane region" description="Helical" evidence="7">
    <location>
        <begin position="178"/>
        <end position="200"/>
    </location>
</feature>
<dbReference type="AlphaFoldDB" id="A0A158JFI5"/>
<keyword evidence="4 7" id="KW-0812">Transmembrane</keyword>
<dbReference type="InterPro" id="IPR050833">
    <property type="entry name" value="Poly_Biosynth_Transport"/>
</dbReference>
<feature type="transmembrane region" description="Helical" evidence="7">
    <location>
        <begin position="447"/>
        <end position="464"/>
    </location>
</feature>
<proteinExistence type="inferred from homology"/>
<keyword evidence="6 7" id="KW-0472">Membrane</keyword>
<reference evidence="8 9" key="1">
    <citation type="submission" date="2016-01" db="EMBL/GenBank/DDBJ databases">
        <authorList>
            <person name="Oliw E.H."/>
        </authorList>
    </citation>
    <scope>NUCLEOTIDE SEQUENCE [LARGE SCALE GENOMIC DNA]</scope>
    <source>
        <strain evidence="8">LMG 27134</strain>
    </source>
</reference>
<name>A0A158JFI5_9BURK</name>
<evidence type="ECO:0000256" key="2">
    <source>
        <dbReference type="ARBA" id="ARBA00007430"/>
    </source>
</evidence>
<feature type="transmembrane region" description="Helical" evidence="7">
    <location>
        <begin position="221"/>
        <end position="243"/>
    </location>
</feature>
<evidence type="ECO:0000313" key="8">
    <source>
        <dbReference type="EMBL" id="SAL67161.1"/>
    </source>
</evidence>
<evidence type="ECO:0000256" key="3">
    <source>
        <dbReference type="ARBA" id="ARBA00022475"/>
    </source>
</evidence>
<dbReference type="PANTHER" id="PTHR30250:SF10">
    <property type="entry name" value="LIPOPOLYSACCHARIDE BIOSYNTHESIS PROTEIN WZXC"/>
    <property type="match status" value="1"/>
</dbReference>
<dbReference type="PANTHER" id="PTHR30250">
    <property type="entry name" value="PST FAMILY PREDICTED COLANIC ACID TRANSPORTER"/>
    <property type="match status" value="1"/>
</dbReference>
<evidence type="ECO:0000256" key="7">
    <source>
        <dbReference type="SAM" id="Phobius"/>
    </source>
</evidence>
<feature type="transmembrane region" description="Helical" evidence="7">
    <location>
        <begin position="353"/>
        <end position="371"/>
    </location>
</feature>
<dbReference type="Pfam" id="PF13440">
    <property type="entry name" value="Polysacc_synt_3"/>
    <property type="match status" value="1"/>
</dbReference>
<evidence type="ECO:0000256" key="4">
    <source>
        <dbReference type="ARBA" id="ARBA00022692"/>
    </source>
</evidence>
<evidence type="ECO:0000256" key="1">
    <source>
        <dbReference type="ARBA" id="ARBA00004651"/>
    </source>
</evidence>
<comment type="subcellular location">
    <subcellularLocation>
        <location evidence="1">Cell membrane</location>
        <topology evidence="1">Multi-pass membrane protein</topology>
    </subcellularLocation>
</comment>
<protein>
    <submittedName>
        <fullName evidence="8">Polysaccharide biosynthesis protein</fullName>
    </submittedName>
</protein>
<dbReference type="EMBL" id="FCOK02000082">
    <property type="protein sequence ID" value="SAL67161.1"/>
    <property type="molecule type" value="Genomic_DNA"/>
</dbReference>
<accession>A0A158JFI5</accession>
<evidence type="ECO:0000256" key="6">
    <source>
        <dbReference type="ARBA" id="ARBA00023136"/>
    </source>
</evidence>
<organism evidence="8 9">
    <name type="scientific">Caballeronia udeis</name>
    <dbReference type="NCBI Taxonomy" id="1232866"/>
    <lineage>
        <taxon>Bacteria</taxon>
        <taxon>Pseudomonadati</taxon>
        <taxon>Pseudomonadota</taxon>
        <taxon>Betaproteobacteria</taxon>
        <taxon>Burkholderiales</taxon>
        <taxon>Burkholderiaceae</taxon>
        <taxon>Caballeronia</taxon>
    </lineage>
</organism>
<keyword evidence="5 7" id="KW-1133">Transmembrane helix</keyword>
<feature type="transmembrane region" description="Helical" evidence="7">
    <location>
        <begin position="99"/>
        <end position="121"/>
    </location>
</feature>
<feature type="transmembrane region" description="Helical" evidence="7">
    <location>
        <begin position="423"/>
        <end position="441"/>
    </location>
</feature>
<feature type="transmembrane region" description="Helical" evidence="7">
    <location>
        <begin position="391"/>
        <end position="411"/>
    </location>
</feature>
<evidence type="ECO:0000313" key="9">
    <source>
        <dbReference type="Proteomes" id="UP000054683"/>
    </source>
</evidence>
<keyword evidence="3" id="KW-1003">Cell membrane</keyword>
<feature type="transmembrane region" description="Helical" evidence="7">
    <location>
        <begin position="315"/>
        <end position="332"/>
    </location>
</feature>